<dbReference type="Gene3D" id="3.90.70.80">
    <property type="match status" value="1"/>
</dbReference>
<keyword evidence="4" id="KW-1185">Reference proteome</keyword>
<evidence type="ECO:0000259" key="2">
    <source>
        <dbReference type="PROSITE" id="PS50802"/>
    </source>
</evidence>
<geneLocation type="plasmid" evidence="3 4">
    <name>pRAS01</name>
</geneLocation>
<dbReference type="AlphaFoldDB" id="A0A0C2RDA0"/>
<dbReference type="EMBL" id="CP011517">
    <property type="protein sequence ID" value="KIJ88785.1"/>
    <property type="molecule type" value="Genomic_DNA"/>
</dbReference>
<evidence type="ECO:0000256" key="1">
    <source>
        <dbReference type="SAM" id="MobiDB-lite"/>
    </source>
</evidence>
<keyword evidence="3" id="KW-0614">Plasmid</keyword>
<sequence>MTKKRSPSGPTGESPEAKKQDSKATPPRQGIQERQGADDANKVQIKIYATIGDGNCFFHAVFGNRTNSDHYKTDNARDMRQEWYNFLKQFDSLEDQNMPHELRERLEKIFSAQDLLNKYQTASPINKSIIYHKYLQDIQQNSHYVMFEEIPILASLAKIRIILNVSNTLDIINPNLELLGNYNTNQTLWGNKKEAIIYHQGIHFSHAEISNGGQAHDAKVIQGMEVHVIKGWDKSNPGSDINKGSDLKYRIDDLLSKLFGIEISDNQYANITINDKNGNSQITVCRPQIIGKSVEQMHNITSYMVISKALKSQIKDVLAVGKVYILNTFIDYILAISKQIQGLCLTQDEYNTTKQNISLDEDFFDLRIITKKDNTDTWYLTTNTSVIKKLNKLTTKDIKAIGSEYNESVAKENYIFHLQRYIKYVFNGLKQTMLDSLDNCEFTAKFIASIFDQEGYLIEKNNVLFKQIFLYKTVKEARSVYGQEVKLPNKDTVEYITRTNYKKIIGETKGPYVRIIDNKETIVEKSVQALDTIEQLMNHSLCQNNGKIDDLLSQYNGNYNRDIRELINKYDESESDDESEFTLKDYNEDLSHENLYKAFHFHTAKALYFICDFQSLGQGDRILVSTQEEGEKTEAIKVYPSATGKGIELYSVIDKSDIQPEKLITQVIAHISILLSPFAYLRSHIAFERDKEQLSPIKQIFNSFCKLLKADYNSPDILDEKWSGDLEYQFNTKIVDALKGIDLLGNDVQQYDFDFS</sequence>
<evidence type="ECO:0000313" key="3">
    <source>
        <dbReference type="EMBL" id="KIJ88785.1"/>
    </source>
</evidence>
<organism evidence="3 4">
    <name type="scientific">Rickettsia asembonensis</name>
    <dbReference type="NCBI Taxonomy" id="1068590"/>
    <lineage>
        <taxon>Bacteria</taxon>
        <taxon>Pseudomonadati</taxon>
        <taxon>Pseudomonadota</taxon>
        <taxon>Alphaproteobacteria</taxon>
        <taxon>Rickettsiales</taxon>
        <taxon>Rickettsiaceae</taxon>
        <taxon>Rickettsieae</taxon>
        <taxon>Rickettsia</taxon>
        <taxon>spotted fever group</taxon>
    </lineage>
</organism>
<protein>
    <recommendedName>
        <fullName evidence="2">OTU domain-containing protein</fullName>
    </recommendedName>
</protein>
<dbReference type="CDD" id="cd22744">
    <property type="entry name" value="OTU"/>
    <property type="match status" value="1"/>
</dbReference>
<dbReference type="InterPro" id="IPR003323">
    <property type="entry name" value="OTU_dom"/>
</dbReference>
<feature type="region of interest" description="Disordered" evidence="1">
    <location>
        <begin position="1"/>
        <end position="38"/>
    </location>
</feature>
<dbReference type="PROSITE" id="PS50802">
    <property type="entry name" value="OTU"/>
    <property type="match status" value="1"/>
</dbReference>
<gene>
    <name evidence="3" type="ORF">SB78_03675</name>
</gene>
<name>A0A0C2RDA0_9RICK</name>
<feature type="domain" description="OTU" evidence="2">
    <location>
        <begin position="45"/>
        <end position="210"/>
    </location>
</feature>
<reference evidence="3 4" key="1">
    <citation type="journal article" date="2015" name="Genome Announc.">
        <title>Whole-Genome Sequence of 'Candidatus Rickettsia asemboensis' Strain NMRCii, Isolated from Fleas of Western Kenya.</title>
        <authorList>
            <person name="Jima D.D."/>
            <person name="Luce-Fedrow A."/>
            <person name="Yang Y."/>
            <person name="Maina A.N."/>
            <person name="Snesrud E.C."/>
            <person name="Otiang E."/>
            <person name="Njenga K."/>
            <person name="Jarman R.G."/>
            <person name="Richards A.L."/>
            <person name="Hang J."/>
        </authorList>
    </citation>
    <scope>NUCLEOTIDE SEQUENCE [LARGE SCALE GENOMIC DNA]</scope>
    <source>
        <strain evidence="3 4">NMRCii</strain>
        <plasmid evidence="3">pRAS01</plasmid>
    </source>
</reference>
<dbReference type="RefSeq" id="WP_041078780.1">
    <property type="nucleotide sequence ID" value="NZ_CP011517.1"/>
</dbReference>
<proteinExistence type="predicted"/>
<evidence type="ECO:0000313" key="4">
    <source>
        <dbReference type="Proteomes" id="UP000031952"/>
    </source>
</evidence>
<dbReference type="Proteomes" id="UP000031952">
    <property type="component" value="Plasmid pRAS01"/>
</dbReference>
<accession>A0A0C2RDA0</accession>